<organism evidence="3 4">
    <name type="scientific">Caldanaerobacter subterraneus</name>
    <dbReference type="NCBI Taxonomy" id="911092"/>
    <lineage>
        <taxon>Bacteria</taxon>
        <taxon>Bacillati</taxon>
        <taxon>Bacillota</taxon>
        <taxon>Clostridia</taxon>
        <taxon>Thermoanaerobacterales</taxon>
        <taxon>Thermoanaerobacteraceae</taxon>
        <taxon>Caldanaerobacter</taxon>
    </lineage>
</organism>
<dbReference type="Proteomes" id="UP000529861">
    <property type="component" value="Unassembled WGS sequence"/>
</dbReference>
<dbReference type="EMBL" id="JABEQB010000005">
    <property type="protein sequence ID" value="NNG66128.1"/>
    <property type="molecule type" value="Genomic_DNA"/>
</dbReference>
<dbReference type="Gene3D" id="1.10.287.950">
    <property type="entry name" value="Methyl-accepting chemotaxis protein"/>
    <property type="match status" value="1"/>
</dbReference>
<proteinExistence type="predicted"/>
<sequence>MIDIYEKILNHDDEIEKIKGNVKELKDEIEEMRQEMKELREAIKEIAENTAKINNAVLYSSSTIEKLINKMNAFVNSTWIMVASLVISILILFWK</sequence>
<keyword evidence="2" id="KW-0472">Membrane</keyword>
<comment type="caution">
    <text evidence="3">The sequence shown here is derived from an EMBL/GenBank/DDBJ whole genome shotgun (WGS) entry which is preliminary data.</text>
</comment>
<evidence type="ECO:0000313" key="4">
    <source>
        <dbReference type="Proteomes" id="UP000529861"/>
    </source>
</evidence>
<reference evidence="3 4" key="1">
    <citation type="submission" date="2020-04" db="EMBL/GenBank/DDBJ databases">
        <title>Draft genome sequence of Caldanaerobacter sunterraneus. strain 1523vc isolated from Griffin hot spring, Kamchatka, Russia.</title>
        <authorList>
            <person name="Toshchakov S.V."/>
            <person name="Podosokorskaya O.A."/>
            <person name="Kublanov I.V."/>
            <person name="Korzhenkov A."/>
            <person name="Patrushev M.V."/>
        </authorList>
    </citation>
    <scope>NUCLEOTIDE SEQUENCE [LARGE SCALE GENOMIC DNA]</scope>
    <source>
        <strain evidence="3 4">1523vc</strain>
    </source>
</reference>
<dbReference type="AlphaFoldDB" id="A0A7Y2PLH9"/>
<keyword evidence="2" id="KW-1133">Transmembrane helix</keyword>
<dbReference type="SUPFAM" id="SSF103652">
    <property type="entry name" value="G protein-binding domain"/>
    <property type="match status" value="1"/>
</dbReference>
<gene>
    <name evidence="3" type="ORF">HKI81_02595</name>
</gene>
<feature type="coiled-coil region" evidence="1">
    <location>
        <begin position="8"/>
        <end position="56"/>
    </location>
</feature>
<protein>
    <submittedName>
        <fullName evidence="3">Uncharacterized protein</fullName>
    </submittedName>
</protein>
<keyword evidence="2" id="KW-0812">Transmembrane</keyword>
<name>A0A7Y2PLH9_9THEO</name>
<evidence type="ECO:0000256" key="2">
    <source>
        <dbReference type="SAM" id="Phobius"/>
    </source>
</evidence>
<accession>A0A7Y2PLH9</accession>
<dbReference type="RefSeq" id="WP_170270319.1">
    <property type="nucleotide sequence ID" value="NZ_JABEQB010000005.1"/>
</dbReference>
<keyword evidence="1" id="KW-0175">Coiled coil</keyword>
<feature type="transmembrane region" description="Helical" evidence="2">
    <location>
        <begin position="73"/>
        <end position="94"/>
    </location>
</feature>
<evidence type="ECO:0000313" key="3">
    <source>
        <dbReference type="EMBL" id="NNG66128.1"/>
    </source>
</evidence>
<evidence type="ECO:0000256" key="1">
    <source>
        <dbReference type="SAM" id="Coils"/>
    </source>
</evidence>